<gene>
    <name evidence="1" type="ORF">RFI_32531</name>
</gene>
<proteinExistence type="predicted"/>
<dbReference type="Proteomes" id="UP000023152">
    <property type="component" value="Unassembled WGS sequence"/>
</dbReference>
<comment type="caution">
    <text evidence="1">The sequence shown here is derived from an EMBL/GenBank/DDBJ whole genome shotgun (WGS) entry which is preliminary data.</text>
</comment>
<accession>X6LW11</accession>
<keyword evidence="2" id="KW-1185">Reference proteome</keyword>
<name>X6LW11_RETFI</name>
<evidence type="ECO:0000313" key="2">
    <source>
        <dbReference type="Proteomes" id="UP000023152"/>
    </source>
</evidence>
<dbReference type="EMBL" id="ASPP01028833">
    <property type="protein sequence ID" value="ETO04865.1"/>
    <property type="molecule type" value="Genomic_DNA"/>
</dbReference>
<dbReference type="AlphaFoldDB" id="X6LW11"/>
<sequence>MERNRKKWLKSKRLRKSELFGDDSNNNNTTTVITIAMEQRVIVRWTEDLMRNQAVGFSVNVTSRMKVAKVKKNGQEQQLGLKQGDIMICIDEEDKRDSQSHGVPIFVKETDYTSKYLKGRDESEDEEKADKPKGMQVKIHTHCIKINDKLDGQNRQQIYTCWNIPFERFRRPTKENCIMLSKFIVLRTIVRTMKDEEIRTDIIPMLYCQVESLRLPIAACLSMMLKTITYLMDVFKKGMIVTNKNHKMTAAGLTETRVTEMKN</sequence>
<protein>
    <submittedName>
        <fullName evidence="1">Uncharacterized protein</fullName>
    </submittedName>
</protein>
<reference evidence="1 2" key="1">
    <citation type="journal article" date="2013" name="Curr. Biol.">
        <title>The Genome of the Foraminiferan Reticulomyxa filosa.</title>
        <authorList>
            <person name="Glockner G."/>
            <person name="Hulsmann N."/>
            <person name="Schleicher M."/>
            <person name="Noegel A.A."/>
            <person name="Eichinger L."/>
            <person name="Gallinger C."/>
            <person name="Pawlowski J."/>
            <person name="Sierra R."/>
            <person name="Euteneuer U."/>
            <person name="Pillet L."/>
            <person name="Moustafa A."/>
            <person name="Platzer M."/>
            <person name="Groth M."/>
            <person name="Szafranski K."/>
            <person name="Schliwa M."/>
        </authorList>
    </citation>
    <scope>NUCLEOTIDE SEQUENCE [LARGE SCALE GENOMIC DNA]</scope>
</reference>
<evidence type="ECO:0000313" key="1">
    <source>
        <dbReference type="EMBL" id="ETO04865.1"/>
    </source>
</evidence>
<organism evidence="1 2">
    <name type="scientific">Reticulomyxa filosa</name>
    <dbReference type="NCBI Taxonomy" id="46433"/>
    <lineage>
        <taxon>Eukaryota</taxon>
        <taxon>Sar</taxon>
        <taxon>Rhizaria</taxon>
        <taxon>Retaria</taxon>
        <taxon>Foraminifera</taxon>
        <taxon>Monothalamids</taxon>
        <taxon>Reticulomyxidae</taxon>
        <taxon>Reticulomyxa</taxon>
    </lineage>
</organism>